<dbReference type="CDD" id="cd14855">
    <property type="entry name" value="TRAPPC1_MUM2"/>
    <property type="match status" value="1"/>
</dbReference>
<dbReference type="OrthoDB" id="3364529at2759"/>
<comment type="subunit">
    <text evidence="6">Part of the multisubunit transport protein particle (TRAPP) complex.</text>
</comment>
<sequence length="198" mass="22194">MTVYSLYIFDRHCTCVYYQDWHRSKRPRPASSGGILPGVSNAISGLSDAQNAGQRSSITPGGGVVVAVGNGELDWPDTTTSMSALPFDEEVKLVYGIILSLKQMVKKMAVKDDTLVNYRTSTYKLHLYETMTGYKFVILSDPNAESLRFALRQLYTGPFLDYVVRNPLIAMDSKEQGIDNEHFRAATDRFIRGLSMYN</sequence>
<dbReference type="EMBL" id="KV417266">
    <property type="protein sequence ID" value="KZP01564.1"/>
    <property type="molecule type" value="Genomic_DNA"/>
</dbReference>
<keyword evidence="3 6" id="KW-0931">ER-Golgi transport</keyword>
<dbReference type="SUPFAM" id="SSF64356">
    <property type="entry name" value="SNARE-like"/>
    <property type="match status" value="1"/>
</dbReference>
<reference evidence="7 8" key="1">
    <citation type="journal article" date="2016" name="Mol. Biol. Evol.">
        <title>Comparative Genomics of Early-Diverging Mushroom-Forming Fungi Provides Insights into the Origins of Lignocellulose Decay Capabilities.</title>
        <authorList>
            <person name="Nagy L.G."/>
            <person name="Riley R."/>
            <person name="Tritt A."/>
            <person name="Adam C."/>
            <person name="Daum C."/>
            <person name="Floudas D."/>
            <person name="Sun H."/>
            <person name="Yadav J.S."/>
            <person name="Pangilinan J."/>
            <person name="Larsson K.H."/>
            <person name="Matsuura K."/>
            <person name="Barry K."/>
            <person name="Labutti K."/>
            <person name="Kuo R."/>
            <person name="Ohm R.A."/>
            <person name="Bhattacharya S.S."/>
            <person name="Shirouzu T."/>
            <person name="Yoshinaga Y."/>
            <person name="Martin F.M."/>
            <person name="Grigoriev I.V."/>
            <person name="Hibbett D.S."/>
        </authorList>
    </citation>
    <scope>NUCLEOTIDE SEQUENCE [LARGE SCALE GENOMIC DNA]</scope>
    <source>
        <strain evidence="7 8">TUFC12733</strain>
    </source>
</reference>
<name>A0A167S425_CALVF</name>
<dbReference type="Pfam" id="PF04099">
    <property type="entry name" value="Sybindin"/>
    <property type="match status" value="1"/>
</dbReference>
<evidence type="ECO:0000313" key="7">
    <source>
        <dbReference type="EMBL" id="KZP01564.1"/>
    </source>
</evidence>
<evidence type="ECO:0000256" key="2">
    <source>
        <dbReference type="ARBA" id="ARBA00022824"/>
    </source>
</evidence>
<dbReference type="PANTHER" id="PTHR23249">
    <property type="entry name" value="TRAFFICKING PROTEIN PARTICLE COMPLEX SUBUNIT"/>
    <property type="match status" value="1"/>
</dbReference>
<evidence type="ECO:0000313" key="8">
    <source>
        <dbReference type="Proteomes" id="UP000076738"/>
    </source>
</evidence>
<dbReference type="AlphaFoldDB" id="A0A167S425"/>
<dbReference type="GO" id="GO:0005794">
    <property type="term" value="C:Golgi apparatus"/>
    <property type="evidence" value="ECO:0007669"/>
    <property type="project" value="UniProtKB-SubCell"/>
</dbReference>
<proteinExistence type="inferred from homology"/>
<evidence type="ECO:0000256" key="3">
    <source>
        <dbReference type="ARBA" id="ARBA00022892"/>
    </source>
</evidence>
<evidence type="ECO:0000256" key="5">
    <source>
        <dbReference type="ARBA" id="ARBA00038167"/>
    </source>
</evidence>
<organism evidence="7 8">
    <name type="scientific">Calocera viscosa (strain TUFC12733)</name>
    <dbReference type="NCBI Taxonomy" id="1330018"/>
    <lineage>
        <taxon>Eukaryota</taxon>
        <taxon>Fungi</taxon>
        <taxon>Dikarya</taxon>
        <taxon>Basidiomycota</taxon>
        <taxon>Agaricomycotina</taxon>
        <taxon>Dacrymycetes</taxon>
        <taxon>Dacrymycetales</taxon>
        <taxon>Dacrymycetaceae</taxon>
        <taxon>Calocera</taxon>
    </lineage>
</organism>
<accession>A0A167S425</accession>
<dbReference type="Proteomes" id="UP000076738">
    <property type="component" value="Unassembled WGS sequence"/>
</dbReference>
<evidence type="ECO:0000256" key="6">
    <source>
        <dbReference type="RuleBase" id="RU366065"/>
    </source>
</evidence>
<protein>
    <recommendedName>
        <fullName evidence="6">Trafficking protein particle complex subunit</fullName>
    </recommendedName>
</protein>
<keyword evidence="4 6" id="KW-0333">Golgi apparatus</keyword>
<dbReference type="STRING" id="1330018.A0A167S425"/>
<comment type="subcellular location">
    <subcellularLocation>
        <location evidence="6">Endoplasmic reticulum</location>
    </subcellularLocation>
    <subcellularLocation>
        <location evidence="6">Golgi apparatus</location>
        <location evidence="6">cis-Golgi network</location>
    </subcellularLocation>
</comment>
<keyword evidence="8" id="KW-1185">Reference proteome</keyword>
<dbReference type="GO" id="GO:0006888">
    <property type="term" value="P:endoplasmic reticulum to Golgi vesicle-mediated transport"/>
    <property type="evidence" value="ECO:0007669"/>
    <property type="project" value="UniProtKB-UniRule"/>
</dbReference>
<gene>
    <name evidence="7" type="ORF">CALVIDRAFT_594277</name>
</gene>
<evidence type="ECO:0000256" key="4">
    <source>
        <dbReference type="ARBA" id="ARBA00023034"/>
    </source>
</evidence>
<dbReference type="InterPro" id="IPR007233">
    <property type="entry name" value="TRAPPC"/>
</dbReference>
<evidence type="ECO:0000256" key="1">
    <source>
        <dbReference type="ARBA" id="ARBA00022448"/>
    </source>
</evidence>
<dbReference type="SMART" id="SM01399">
    <property type="entry name" value="Sybindin"/>
    <property type="match status" value="1"/>
</dbReference>
<dbReference type="InterPro" id="IPR011012">
    <property type="entry name" value="Longin-like_dom_sf"/>
</dbReference>
<keyword evidence="1 6" id="KW-0813">Transport</keyword>
<dbReference type="GO" id="GO:0030008">
    <property type="term" value="C:TRAPP complex"/>
    <property type="evidence" value="ECO:0007669"/>
    <property type="project" value="UniProtKB-UniRule"/>
</dbReference>
<dbReference type="PANTHER" id="PTHR23249:SF16">
    <property type="entry name" value="TRAFFICKING PROTEIN PARTICLE COMPLEX SUBUNIT 1"/>
    <property type="match status" value="1"/>
</dbReference>
<dbReference type="GO" id="GO:0005783">
    <property type="term" value="C:endoplasmic reticulum"/>
    <property type="evidence" value="ECO:0007669"/>
    <property type="project" value="UniProtKB-SubCell"/>
</dbReference>
<dbReference type="Gene3D" id="3.30.450.70">
    <property type="match status" value="1"/>
</dbReference>
<comment type="similarity">
    <text evidence="5">Belongs to the TRAPP small subunits family. BET5 subfamily.</text>
</comment>
<keyword evidence="2 6" id="KW-0256">Endoplasmic reticulum</keyword>